<reference evidence="1" key="1">
    <citation type="submission" date="2023-06" db="EMBL/GenBank/DDBJ databases">
        <authorList>
            <consortium name="Lawrence Berkeley National Laboratory"/>
            <person name="Ahrendt S."/>
            <person name="Sahu N."/>
            <person name="Indic B."/>
            <person name="Wong-Bajracharya J."/>
            <person name="Merenyi Z."/>
            <person name="Ke H.-M."/>
            <person name="Monk M."/>
            <person name="Kocsube S."/>
            <person name="Drula E."/>
            <person name="Lipzen A."/>
            <person name="Balint B."/>
            <person name="Henrissat B."/>
            <person name="Andreopoulos B."/>
            <person name="Martin F.M."/>
            <person name="Harder C.B."/>
            <person name="Rigling D."/>
            <person name="Ford K.L."/>
            <person name="Foster G.D."/>
            <person name="Pangilinan J."/>
            <person name="Papanicolaou A."/>
            <person name="Barry K."/>
            <person name="LaButti K."/>
            <person name="Viragh M."/>
            <person name="Koriabine M."/>
            <person name="Yan M."/>
            <person name="Riley R."/>
            <person name="Champramary S."/>
            <person name="Plett K.L."/>
            <person name="Tsai I.J."/>
            <person name="Slot J."/>
            <person name="Sipos G."/>
            <person name="Plett J."/>
            <person name="Nagy L.G."/>
            <person name="Grigoriev I.V."/>
        </authorList>
    </citation>
    <scope>NUCLEOTIDE SEQUENCE</scope>
    <source>
        <strain evidence="1">HWK02</strain>
    </source>
</reference>
<gene>
    <name evidence="1" type="ORF">EDD18DRAFT_1115222</name>
</gene>
<dbReference type="Proteomes" id="UP001175228">
    <property type="component" value="Unassembled WGS sequence"/>
</dbReference>
<proteinExistence type="predicted"/>
<organism evidence="1 2">
    <name type="scientific">Armillaria luteobubalina</name>
    <dbReference type="NCBI Taxonomy" id="153913"/>
    <lineage>
        <taxon>Eukaryota</taxon>
        <taxon>Fungi</taxon>
        <taxon>Dikarya</taxon>
        <taxon>Basidiomycota</taxon>
        <taxon>Agaricomycotina</taxon>
        <taxon>Agaricomycetes</taxon>
        <taxon>Agaricomycetidae</taxon>
        <taxon>Agaricales</taxon>
        <taxon>Marasmiineae</taxon>
        <taxon>Physalacriaceae</taxon>
        <taxon>Armillaria</taxon>
    </lineage>
</organism>
<name>A0AA39P421_9AGAR</name>
<dbReference type="EMBL" id="JAUEPU010000124">
    <property type="protein sequence ID" value="KAK0476573.1"/>
    <property type="molecule type" value="Genomic_DNA"/>
</dbReference>
<keyword evidence="2" id="KW-1185">Reference proteome</keyword>
<accession>A0AA39P421</accession>
<sequence length="159" mass="17938">MKYHNSRKSVACVIRSQDICQCRQSGCATREIPSTHHLVATSVLQAWGEDWIFDAHSISWDTRLDGHQRGRTAIFGRYRFILPNITNWVMTHDDCRSEDVEGRRQDMSPVGCLRILSYIILLQQDQTSAPVPGLTSALGSMLVTLVSPDELQHVFLAKA</sequence>
<evidence type="ECO:0000313" key="2">
    <source>
        <dbReference type="Proteomes" id="UP001175228"/>
    </source>
</evidence>
<protein>
    <submittedName>
        <fullName evidence="1">Uncharacterized protein</fullName>
    </submittedName>
</protein>
<comment type="caution">
    <text evidence="1">The sequence shown here is derived from an EMBL/GenBank/DDBJ whole genome shotgun (WGS) entry which is preliminary data.</text>
</comment>
<evidence type="ECO:0000313" key="1">
    <source>
        <dbReference type="EMBL" id="KAK0476573.1"/>
    </source>
</evidence>
<dbReference type="AlphaFoldDB" id="A0AA39P421"/>